<organism evidence="2">
    <name type="scientific">Setaria italica</name>
    <name type="common">Foxtail millet</name>
    <name type="synonym">Panicum italicum</name>
    <dbReference type="NCBI Taxonomy" id="4555"/>
    <lineage>
        <taxon>Eukaryota</taxon>
        <taxon>Viridiplantae</taxon>
        <taxon>Streptophyta</taxon>
        <taxon>Embryophyta</taxon>
        <taxon>Tracheophyta</taxon>
        <taxon>Spermatophyta</taxon>
        <taxon>Magnoliopsida</taxon>
        <taxon>Liliopsida</taxon>
        <taxon>Poales</taxon>
        <taxon>Poaceae</taxon>
        <taxon>PACMAD clade</taxon>
        <taxon>Panicoideae</taxon>
        <taxon>Panicodae</taxon>
        <taxon>Paniceae</taxon>
        <taxon>Cenchrinae</taxon>
        <taxon>Setaria</taxon>
    </lineage>
</organism>
<dbReference type="Gene3D" id="1.20.1280.50">
    <property type="match status" value="1"/>
</dbReference>
<evidence type="ECO:0000313" key="4">
    <source>
        <dbReference type="Proteomes" id="UP000004995"/>
    </source>
</evidence>
<keyword evidence="4" id="KW-1185">Reference proteome</keyword>
<dbReference type="HOGENOM" id="CLU_019286_3_1_1"/>
<dbReference type="EnsemblPlants" id="KQK95152">
    <property type="protein sequence ID" value="KQK95152"/>
    <property type="gene ID" value="SETIT_027354mg"/>
</dbReference>
<dbReference type="Proteomes" id="UP000004995">
    <property type="component" value="Unassembled WGS sequence"/>
</dbReference>
<dbReference type="OMA" id="HYTEDFG"/>
<dbReference type="InterPro" id="IPR005174">
    <property type="entry name" value="KIB1-4_b-propeller"/>
</dbReference>
<dbReference type="PANTHER" id="PTHR33110">
    <property type="entry name" value="F-BOX/KELCH-REPEAT PROTEIN-RELATED"/>
    <property type="match status" value="1"/>
</dbReference>
<evidence type="ECO:0000259" key="1">
    <source>
        <dbReference type="Pfam" id="PF03478"/>
    </source>
</evidence>
<evidence type="ECO:0000313" key="3">
    <source>
        <dbReference type="EnsemblPlants" id="KQK95152"/>
    </source>
</evidence>
<feature type="domain" description="KIB1-4 beta-propeller" evidence="1">
    <location>
        <begin position="369"/>
        <end position="462"/>
    </location>
</feature>
<accession>K3ZL98</accession>
<proteinExistence type="predicted"/>
<dbReference type="eggNOG" id="ENOG502SVY7">
    <property type="taxonomic scope" value="Eukaryota"/>
</dbReference>
<name>K3ZL98_SETIT</name>
<dbReference type="PANTHER" id="PTHR33110:SF23">
    <property type="entry name" value="OS04G0316800 PROTEIN"/>
    <property type="match status" value="1"/>
</dbReference>
<dbReference type="Gramene" id="KQK95152">
    <property type="protein sequence ID" value="KQK95152"/>
    <property type="gene ID" value="SETIT_027354mg"/>
</dbReference>
<dbReference type="FunCoup" id="K3ZL98">
    <property type="interactions" value="1"/>
</dbReference>
<protein>
    <recommendedName>
        <fullName evidence="1">KIB1-4 beta-propeller domain-containing protein</fullName>
    </recommendedName>
</protein>
<feature type="domain" description="KIB1-4 beta-propeller" evidence="1">
    <location>
        <begin position="246"/>
        <end position="355"/>
    </location>
</feature>
<dbReference type="Pfam" id="PF03478">
    <property type="entry name" value="Beta-prop_KIB1-4"/>
    <property type="match status" value="2"/>
</dbReference>
<reference evidence="2" key="2">
    <citation type="submission" date="2015-07" db="EMBL/GenBank/DDBJ databases">
        <authorList>
            <person name="Noorani M."/>
        </authorList>
    </citation>
    <scope>NUCLEOTIDE SEQUENCE</scope>
    <source>
        <strain evidence="2">Yugu1</strain>
    </source>
</reference>
<reference evidence="2 4" key="1">
    <citation type="journal article" date="2012" name="Nat. Biotechnol.">
        <title>Reference genome sequence of the model plant Setaria.</title>
        <authorList>
            <person name="Bennetzen J.L."/>
            <person name="Schmutz J."/>
            <person name="Wang H."/>
            <person name="Percifield R."/>
            <person name="Hawkins J."/>
            <person name="Pontaroli A.C."/>
            <person name="Estep M."/>
            <person name="Feng L."/>
            <person name="Vaughn J.N."/>
            <person name="Grimwood J."/>
            <person name="Jenkins J."/>
            <person name="Barry K."/>
            <person name="Lindquist E."/>
            <person name="Hellsten U."/>
            <person name="Deshpande S."/>
            <person name="Wang X."/>
            <person name="Wu X."/>
            <person name="Mitros T."/>
            <person name="Triplett J."/>
            <person name="Yang X."/>
            <person name="Ye C.Y."/>
            <person name="Mauro-Herrera M."/>
            <person name="Wang L."/>
            <person name="Li P."/>
            <person name="Sharma M."/>
            <person name="Sharma R."/>
            <person name="Ronald P.C."/>
            <person name="Panaud O."/>
            <person name="Kellogg E.A."/>
            <person name="Brutnell T.P."/>
            <person name="Doust A.N."/>
            <person name="Tuskan G.A."/>
            <person name="Rokhsar D."/>
            <person name="Devos K.M."/>
        </authorList>
    </citation>
    <scope>NUCLEOTIDE SEQUENCE [LARGE SCALE GENOMIC DNA]</scope>
    <source>
        <strain evidence="4">cv. Yugu1</strain>
        <strain evidence="2">Yugu1</strain>
    </source>
</reference>
<dbReference type="EMBL" id="AGNK02005090">
    <property type="status" value="NOT_ANNOTATED_CDS"/>
    <property type="molecule type" value="Genomic_DNA"/>
</dbReference>
<evidence type="ECO:0000313" key="2">
    <source>
        <dbReference type="EMBL" id="RCV38805.1"/>
    </source>
</evidence>
<reference evidence="3" key="3">
    <citation type="submission" date="2018-08" db="UniProtKB">
        <authorList>
            <consortium name="EnsemblPlants"/>
        </authorList>
    </citation>
    <scope>IDENTIFICATION</scope>
    <source>
        <strain evidence="3">Yugu1</strain>
    </source>
</reference>
<dbReference type="OrthoDB" id="634961at2759"/>
<gene>
    <name evidence="2" type="ORF">SETIT_8G171800v2</name>
</gene>
<sequence>MDNNAPVLNALHENKRNCRSTLPLLLLPPVSSSATSRTHPWSSVAVCTPDAASARLRCTPQGCLHLPPSLPAPRTPPAAACAARHLRLLPAPVRHLRLLPAPACHRRRIARSGGAAGMRQGEACVLSVKYRNFSCSSDQEAPRRRSVAVMGSGCDRSGVLFDGMPQTRSRSEFDAGVSLWAGLQPDILGVVLLFLPCLADRARVRSVCRHWPAGAHGHVLPPPLPILVLPGFKFSSLSDRGELMPVRRVPVPKEMAADDLRCVGSFDGWLLGVTPSKKRSDEYYRDADGDGFLVNVFSRKVIRLPQLSNPPIINGCCSVHFGANNIYRLSLCQVVLSASPDSGSKYIVAASSNHNACMTELPQDHDHPYQGGGAISCNMVVWRGELLLIIRHYTEDFGTRRVLRVEVFALDSEIHSFSGDCIFVGSAGGCKSFPASLHDGVEGDLIYFVPDDWKPHDTFLYSMRDGTMRPFAAELLACYFDVPEENLDFPVWLLPLQRW</sequence>
<dbReference type="EMBL" id="CM003535">
    <property type="protein sequence ID" value="RCV38805.1"/>
    <property type="molecule type" value="Genomic_DNA"/>
</dbReference>
<dbReference type="AlphaFoldDB" id="K3ZL98"/>